<dbReference type="RefSeq" id="WP_172585394.1">
    <property type="nucleotide sequence ID" value="NZ_BLAM01000236.1"/>
</dbReference>
<dbReference type="PROSITE" id="PS51093">
    <property type="entry name" value="PTS_EIIA_TYPE_1"/>
    <property type="match status" value="1"/>
</dbReference>
<evidence type="ECO:0000256" key="1">
    <source>
        <dbReference type="ARBA" id="ARBA00004651"/>
    </source>
</evidence>
<dbReference type="GO" id="GO:0016301">
    <property type="term" value="F:kinase activity"/>
    <property type="evidence" value="ECO:0007669"/>
    <property type="project" value="UniProtKB-KW"/>
</dbReference>
<protein>
    <submittedName>
        <fullName evidence="16">Beta-glucoside-specific PTS system IIABC component</fullName>
    </submittedName>
</protein>
<evidence type="ECO:0000256" key="11">
    <source>
        <dbReference type="PROSITE-ProRule" id="PRU00421"/>
    </source>
</evidence>
<evidence type="ECO:0000313" key="16">
    <source>
        <dbReference type="EMBL" id="GET07343.1"/>
    </source>
</evidence>
<name>A0A6F9XPZ0_9LACO</name>
<dbReference type="Gene3D" id="3.30.1360.60">
    <property type="entry name" value="Glucose permease domain IIB"/>
    <property type="match status" value="1"/>
</dbReference>
<evidence type="ECO:0000259" key="14">
    <source>
        <dbReference type="PROSITE" id="PS51098"/>
    </source>
</evidence>
<keyword evidence="10 12" id="KW-0472">Membrane</keyword>
<feature type="domain" description="PTS EIIB type-1" evidence="14">
    <location>
        <begin position="6"/>
        <end position="90"/>
    </location>
</feature>
<keyword evidence="3" id="KW-1003">Cell membrane</keyword>
<dbReference type="InterPro" id="IPR018113">
    <property type="entry name" value="PTrfase_EIIB_Cys"/>
</dbReference>
<sequence length="622" mass="66861">MAKDYTNLAQNIVQNVGGKENVNSVFHCATRLRFQLKDIGKAEANTEKIKSLYGVIDVIIQNGQYQVVIGPNVGDVFEYVTKEVGLQENETDSDSDDRSKMDKFFAVVSGIFTPIVPVLMASGMMGAVITILDLLHWLPQTSSTYHFLDVVYQAGFYFLPFFIAASSAKVFKANSFLAMLLAGVMLYPDLFTFKGRLLLLGLSVPKIAYGKAVLSVILGVWLLSYIERWSNKVMPDIMKAFMTPLITMLVMLPIQLIIIGPLGEHIAGYLSAGVQWMGTNLGFFAVAILAFLTPLMIATGTHSFAFPVIVATLTAIGYDQLLMPSMVAENLAMAGAAFGIALLSKEKAKKSQALSSSITAILGISEPAMYGFVIPSGYGFIGAMLGGLVGGLFAGIFKFKMYMIASSSVLGIPAMFGKGAGYGNVIVGILEIIISFVAAAGFTVALQKSKFNLNRILKKGKNADKIITEEEKTPTTIVSPMDGQILALSDIDDQVFSSGAMGQGIAIEPDEGLVKSPVNGKVVMAYQTGHAIGLKSEQGAEVLIHIGMDTVNLNGEGFKVLVTEGAHVNIGDPLVEVDWQLVKEHGYKVTTPVIVTNVMEYKEIKPTATGHVKTGDEILELN</sequence>
<keyword evidence="7 12" id="KW-0812">Transmembrane</keyword>
<dbReference type="AlphaFoldDB" id="A0A6F9XPZ0"/>
<dbReference type="FunFam" id="2.70.70.10:FF:000001">
    <property type="entry name" value="PTS system glucose-specific IIA component"/>
    <property type="match status" value="1"/>
</dbReference>
<dbReference type="PROSITE" id="PS51098">
    <property type="entry name" value="PTS_EIIB_TYPE_1"/>
    <property type="match status" value="1"/>
</dbReference>
<evidence type="ECO:0000256" key="3">
    <source>
        <dbReference type="ARBA" id="ARBA00022475"/>
    </source>
</evidence>
<evidence type="ECO:0000256" key="12">
    <source>
        <dbReference type="SAM" id="Phobius"/>
    </source>
</evidence>
<dbReference type="NCBIfam" id="TIGR00830">
    <property type="entry name" value="PTBA"/>
    <property type="match status" value="1"/>
</dbReference>
<dbReference type="InterPro" id="IPR036878">
    <property type="entry name" value="Glu_permease_IIB"/>
</dbReference>
<evidence type="ECO:0000256" key="10">
    <source>
        <dbReference type="ARBA" id="ARBA00023136"/>
    </source>
</evidence>
<evidence type="ECO:0000256" key="9">
    <source>
        <dbReference type="ARBA" id="ARBA00022989"/>
    </source>
</evidence>
<evidence type="ECO:0000256" key="4">
    <source>
        <dbReference type="ARBA" id="ARBA00022597"/>
    </source>
</evidence>
<dbReference type="NCBIfam" id="TIGR01995">
    <property type="entry name" value="PTS-II-ABC-beta"/>
    <property type="match status" value="1"/>
</dbReference>
<dbReference type="GO" id="GO:0008982">
    <property type="term" value="F:protein-N(PI)-phosphohistidine-sugar phosphotransferase activity"/>
    <property type="evidence" value="ECO:0007669"/>
    <property type="project" value="InterPro"/>
</dbReference>
<feature type="transmembrane region" description="Helical" evidence="12">
    <location>
        <begin position="304"/>
        <end position="321"/>
    </location>
</feature>
<comment type="caution">
    <text evidence="16">The sequence shown here is derived from an EMBL/GenBank/DDBJ whole genome shotgun (WGS) entry which is preliminary data.</text>
</comment>
<dbReference type="InterPro" id="IPR011297">
    <property type="entry name" value="PTS_IIABC_b_glu"/>
</dbReference>
<keyword evidence="8" id="KW-0418">Kinase</keyword>
<proteinExistence type="predicted"/>
<comment type="subcellular location">
    <subcellularLocation>
        <location evidence="1">Cell membrane</location>
        <topology evidence="1">Multi-pass membrane protein</topology>
    </subcellularLocation>
</comment>
<evidence type="ECO:0000259" key="15">
    <source>
        <dbReference type="PROSITE" id="PS51103"/>
    </source>
</evidence>
<feature type="transmembrane region" description="Helical" evidence="12">
    <location>
        <begin position="238"/>
        <end position="260"/>
    </location>
</feature>
<dbReference type="PANTHER" id="PTHR30175">
    <property type="entry name" value="PHOSPHOTRANSFERASE SYSTEM TRANSPORT PROTEIN"/>
    <property type="match status" value="1"/>
</dbReference>
<dbReference type="EMBL" id="BLAM01000236">
    <property type="protein sequence ID" value="GET07343.1"/>
    <property type="molecule type" value="Genomic_DNA"/>
</dbReference>
<keyword evidence="9 12" id="KW-1133">Transmembrane helix</keyword>
<feature type="domain" description="PTS EIIC type-1" evidence="15">
    <location>
        <begin position="106"/>
        <end position="460"/>
    </location>
</feature>
<evidence type="ECO:0000256" key="5">
    <source>
        <dbReference type="ARBA" id="ARBA00022679"/>
    </source>
</evidence>
<keyword evidence="5" id="KW-0808">Transferase</keyword>
<keyword evidence="2" id="KW-0813">Transport</keyword>
<keyword evidence="4" id="KW-0762">Sugar transport</keyword>
<dbReference type="SUPFAM" id="SSF51261">
    <property type="entry name" value="Duplicated hybrid motif"/>
    <property type="match status" value="1"/>
</dbReference>
<dbReference type="Pfam" id="PF00367">
    <property type="entry name" value="PTS_EIIB"/>
    <property type="match status" value="1"/>
</dbReference>
<evidence type="ECO:0000259" key="13">
    <source>
        <dbReference type="PROSITE" id="PS51093"/>
    </source>
</evidence>
<dbReference type="GO" id="GO:0015771">
    <property type="term" value="P:trehalose transport"/>
    <property type="evidence" value="ECO:0007669"/>
    <property type="project" value="TreeGrafter"/>
</dbReference>
<evidence type="ECO:0000256" key="7">
    <source>
        <dbReference type="ARBA" id="ARBA00022692"/>
    </source>
</evidence>
<evidence type="ECO:0000256" key="8">
    <source>
        <dbReference type="ARBA" id="ARBA00022777"/>
    </source>
</evidence>
<dbReference type="Pfam" id="PF00358">
    <property type="entry name" value="PTS_EIIA_1"/>
    <property type="match status" value="1"/>
</dbReference>
<dbReference type="InterPro" id="IPR013013">
    <property type="entry name" value="PTS_EIIC_1"/>
</dbReference>
<dbReference type="PANTHER" id="PTHR30175:SF1">
    <property type="entry name" value="PTS SYSTEM ARBUTIN-, CELLOBIOSE-, AND SALICIN-SPECIFIC EIIBC COMPONENT-RELATED"/>
    <property type="match status" value="1"/>
</dbReference>
<dbReference type="PROSITE" id="PS51103">
    <property type="entry name" value="PTS_EIIC_TYPE_1"/>
    <property type="match status" value="1"/>
</dbReference>
<feature type="transmembrane region" description="Helical" evidence="12">
    <location>
        <begin position="378"/>
        <end position="397"/>
    </location>
</feature>
<feature type="transmembrane region" description="Helical" evidence="12">
    <location>
        <begin position="207"/>
        <end position="226"/>
    </location>
</feature>
<organism evidence="16">
    <name type="scientific">Ligilactobacillus agilis</name>
    <dbReference type="NCBI Taxonomy" id="1601"/>
    <lineage>
        <taxon>Bacteria</taxon>
        <taxon>Bacillati</taxon>
        <taxon>Bacillota</taxon>
        <taxon>Bacilli</taxon>
        <taxon>Lactobacillales</taxon>
        <taxon>Lactobacillaceae</taxon>
        <taxon>Ligilactobacillus</taxon>
    </lineage>
</organism>
<dbReference type="PROSITE" id="PS01035">
    <property type="entry name" value="PTS_EIIB_TYPE_1_CYS"/>
    <property type="match status" value="1"/>
</dbReference>
<dbReference type="InterPro" id="IPR001127">
    <property type="entry name" value="PTS_EIIA_1_perm"/>
</dbReference>
<feature type="transmembrane region" description="Helical" evidence="12">
    <location>
        <begin position="426"/>
        <end position="446"/>
    </location>
</feature>
<feature type="domain" description="PTS EIIA type-1" evidence="13">
    <location>
        <begin position="493"/>
        <end position="597"/>
    </location>
</feature>
<accession>A0A6F9XPZ0</accession>
<feature type="active site" description="Phosphocysteine intermediate; for EIIB activity" evidence="11">
    <location>
        <position position="28"/>
    </location>
</feature>
<keyword evidence="6" id="KW-0598">Phosphotransferase system</keyword>
<feature type="transmembrane region" description="Helical" evidence="12">
    <location>
        <begin position="266"/>
        <end position="292"/>
    </location>
</feature>
<dbReference type="InterPro" id="IPR003352">
    <property type="entry name" value="PTS_EIIC"/>
</dbReference>
<dbReference type="CDD" id="cd00212">
    <property type="entry name" value="PTS_IIB_glc"/>
    <property type="match status" value="1"/>
</dbReference>
<dbReference type="Pfam" id="PF02378">
    <property type="entry name" value="PTS_EIIC"/>
    <property type="match status" value="1"/>
</dbReference>
<feature type="transmembrane region" description="Helical" evidence="12">
    <location>
        <begin position="144"/>
        <end position="163"/>
    </location>
</feature>
<feature type="transmembrane region" description="Helical" evidence="12">
    <location>
        <begin position="104"/>
        <end position="132"/>
    </location>
</feature>
<dbReference type="GO" id="GO:0090589">
    <property type="term" value="F:protein-phosphocysteine-trehalose phosphotransferase system transporter activity"/>
    <property type="evidence" value="ECO:0007669"/>
    <property type="project" value="TreeGrafter"/>
</dbReference>
<reference evidence="16" key="1">
    <citation type="submission" date="2019-10" db="EMBL/GenBank/DDBJ databases">
        <title>Lactobacillus agilis SY212 Whole Genome Sequencing Project.</title>
        <authorList>
            <person name="Suzuki S."/>
            <person name="Endo A."/>
            <person name="Maeno S."/>
            <person name="Shiwa Y."/>
            <person name="Matsutani M."/>
            <person name="Kajikawa A."/>
        </authorList>
    </citation>
    <scope>NUCLEOTIDE SEQUENCE</scope>
    <source>
        <strain evidence="16">SY212</strain>
    </source>
</reference>
<dbReference type="Proteomes" id="UP000494265">
    <property type="component" value="Unassembled WGS sequence"/>
</dbReference>
<evidence type="ECO:0000256" key="6">
    <source>
        <dbReference type="ARBA" id="ARBA00022683"/>
    </source>
</evidence>
<gene>
    <name evidence="16" type="ORF">SY212_23730</name>
</gene>
<dbReference type="GO" id="GO:0009401">
    <property type="term" value="P:phosphoenolpyruvate-dependent sugar phosphotransferase system"/>
    <property type="evidence" value="ECO:0007669"/>
    <property type="project" value="UniProtKB-KW"/>
</dbReference>
<feature type="transmembrane region" description="Helical" evidence="12">
    <location>
        <begin position="170"/>
        <end position="187"/>
    </location>
</feature>
<dbReference type="Gene3D" id="2.70.70.10">
    <property type="entry name" value="Glucose Permease (Domain IIA)"/>
    <property type="match status" value="1"/>
</dbReference>
<evidence type="ECO:0000256" key="2">
    <source>
        <dbReference type="ARBA" id="ARBA00022448"/>
    </source>
</evidence>
<dbReference type="InterPro" id="IPR011055">
    <property type="entry name" value="Dup_hybrid_motif"/>
</dbReference>
<dbReference type="InterPro" id="IPR050558">
    <property type="entry name" value="PTS_Sugar-Specific_Components"/>
</dbReference>
<dbReference type="SUPFAM" id="SSF55604">
    <property type="entry name" value="Glucose permease domain IIB"/>
    <property type="match status" value="1"/>
</dbReference>
<dbReference type="InterPro" id="IPR001996">
    <property type="entry name" value="PTS_IIB_1"/>
</dbReference>
<dbReference type="PROSITE" id="PS00371">
    <property type="entry name" value="PTS_EIIA_TYPE_1_HIS"/>
    <property type="match status" value="1"/>
</dbReference>
<dbReference type="GO" id="GO:0005886">
    <property type="term" value="C:plasma membrane"/>
    <property type="evidence" value="ECO:0007669"/>
    <property type="project" value="UniProtKB-SubCell"/>
</dbReference>